<dbReference type="InterPro" id="IPR013830">
    <property type="entry name" value="SGNH_hydro"/>
</dbReference>
<name>A0A4Q7NBL7_9BURK</name>
<dbReference type="Pfam" id="PF13472">
    <property type="entry name" value="Lipase_GDSL_2"/>
    <property type="match status" value="1"/>
</dbReference>
<dbReference type="PANTHER" id="PTHR30383:SF5">
    <property type="entry name" value="SGNH HYDROLASE-TYPE ESTERASE DOMAIN-CONTAINING PROTEIN"/>
    <property type="match status" value="1"/>
</dbReference>
<dbReference type="SUPFAM" id="SSF52266">
    <property type="entry name" value="SGNH hydrolase"/>
    <property type="match status" value="1"/>
</dbReference>
<keyword evidence="1" id="KW-0732">Signal</keyword>
<evidence type="ECO:0000256" key="1">
    <source>
        <dbReference type="SAM" id="SignalP"/>
    </source>
</evidence>
<dbReference type="EMBL" id="SGXC01000002">
    <property type="protein sequence ID" value="RZS80305.1"/>
    <property type="molecule type" value="Genomic_DNA"/>
</dbReference>
<evidence type="ECO:0000313" key="4">
    <source>
        <dbReference type="Proteomes" id="UP000292445"/>
    </source>
</evidence>
<keyword evidence="4" id="KW-1185">Reference proteome</keyword>
<evidence type="ECO:0000259" key="2">
    <source>
        <dbReference type="Pfam" id="PF13472"/>
    </source>
</evidence>
<dbReference type="InterPro" id="IPR051532">
    <property type="entry name" value="Ester_Hydrolysis_Enzymes"/>
</dbReference>
<accession>A0A4Q7NBL7</accession>
<proteinExistence type="predicted"/>
<dbReference type="AlphaFoldDB" id="A0A4Q7NBL7"/>
<gene>
    <name evidence="3" type="ORF">EV675_2904</name>
</gene>
<feature type="chain" id="PRO_5020381668" evidence="1">
    <location>
        <begin position="20"/>
        <end position="225"/>
    </location>
</feature>
<dbReference type="CDD" id="cd04502">
    <property type="entry name" value="SGNH_hydrolase_like_7"/>
    <property type="match status" value="1"/>
</dbReference>
<comment type="caution">
    <text evidence="3">The sequence shown here is derived from an EMBL/GenBank/DDBJ whole genome shotgun (WGS) entry which is preliminary data.</text>
</comment>
<evidence type="ECO:0000313" key="3">
    <source>
        <dbReference type="EMBL" id="RZS80305.1"/>
    </source>
</evidence>
<keyword evidence="3" id="KW-0378">Hydrolase</keyword>
<dbReference type="RefSeq" id="WP_130358082.1">
    <property type="nucleotide sequence ID" value="NZ_SGXC01000002.1"/>
</dbReference>
<feature type="domain" description="SGNH hydrolase-type esterase" evidence="2">
    <location>
        <begin position="69"/>
        <end position="215"/>
    </location>
</feature>
<organism evidence="3 4">
    <name type="scientific">Pigmentiphaga kullae</name>
    <dbReference type="NCBI Taxonomy" id="151784"/>
    <lineage>
        <taxon>Bacteria</taxon>
        <taxon>Pseudomonadati</taxon>
        <taxon>Pseudomonadota</taxon>
        <taxon>Betaproteobacteria</taxon>
        <taxon>Burkholderiales</taxon>
        <taxon>Alcaligenaceae</taxon>
        <taxon>Pigmentiphaga</taxon>
    </lineage>
</organism>
<dbReference type="Proteomes" id="UP000292445">
    <property type="component" value="Unassembled WGS sequence"/>
</dbReference>
<dbReference type="OrthoDB" id="9790057at2"/>
<reference evidence="3 4" key="1">
    <citation type="submission" date="2019-02" db="EMBL/GenBank/DDBJ databases">
        <title>Genomic Encyclopedia of Type Strains, Phase IV (KMG-IV): sequencing the most valuable type-strain genomes for metagenomic binning, comparative biology and taxonomic classification.</title>
        <authorList>
            <person name="Goeker M."/>
        </authorList>
    </citation>
    <scope>NUCLEOTIDE SEQUENCE [LARGE SCALE GENOMIC DNA]</scope>
    <source>
        <strain evidence="3 4">K24</strain>
    </source>
</reference>
<dbReference type="Gene3D" id="3.40.50.1110">
    <property type="entry name" value="SGNH hydrolase"/>
    <property type="match status" value="1"/>
</dbReference>
<dbReference type="InterPro" id="IPR036514">
    <property type="entry name" value="SGNH_hydro_sf"/>
</dbReference>
<sequence>MRSRHAVLALLLAAGNACAADPAGSAPAVADTQWAASFAAFDQADRLHAPAPGGILFIGSSSIRLWNDLETRFKDLPVLKRGFGGSRMIDCARHLTRLVVPYQPRIVLVYAGDNDLAEGRSPREILDSFTVFVEGVRQALPETRIAYISIKPSPARYSLIPQARATNALIQAYTESVPNADYIDVFTPMLTADGMPRAELFRSDALHLNDAGYALWTSVISRHVR</sequence>
<dbReference type="GO" id="GO:0004622">
    <property type="term" value="F:phosphatidylcholine lysophospholipase activity"/>
    <property type="evidence" value="ECO:0007669"/>
    <property type="project" value="TreeGrafter"/>
</dbReference>
<protein>
    <submittedName>
        <fullName evidence="3">GDSL-like lipase/acylhydrolase family protein</fullName>
    </submittedName>
</protein>
<dbReference type="PANTHER" id="PTHR30383">
    <property type="entry name" value="THIOESTERASE 1/PROTEASE 1/LYSOPHOSPHOLIPASE L1"/>
    <property type="match status" value="1"/>
</dbReference>
<feature type="signal peptide" evidence="1">
    <location>
        <begin position="1"/>
        <end position="19"/>
    </location>
</feature>